<proteinExistence type="predicted"/>
<accession>A0A2S5KT51</accession>
<name>A0A2S5KT51_9PROT</name>
<reference evidence="1 2" key="1">
    <citation type="submission" date="2018-02" db="EMBL/GenBank/DDBJ databases">
        <title>novel marine gammaproteobacteria from coastal saline agro ecosystem.</title>
        <authorList>
            <person name="Krishnan R."/>
            <person name="Ramesh Kumar N."/>
        </authorList>
    </citation>
    <scope>NUCLEOTIDE SEQUENCE [LARGE SCALE GENOMIC DNA]</scope>
    <source>
        <strain evidence="1 2">228</strain>
    </source>
</reference>
<protein>
    <submittedName>
        <fullName evidence="1">Uncharacterized protein</fullName>
    </submittedName>
</protein>
<dbReference type="Gene3D" id="1.20.1060.10">
    <property type="entry name" value="Taq DNA Polymerase, Chain T, domain 4"/>
    <property type="match status" value="1"/>
</dbReference>
<gene>
    <name evidence="1" type="ORF">C4K68_10155</name>
</gene>
<dbReference type="OrthoDB" id="6370513at2"/>
<evidence type="ECO:0000313" key="1">
    <source>
        <dbReference type="EMBL" id="PPC77446.1"/>
    </source>
</evidence>
<evidence type="ECO:0000313" key="2">
    <source>
        <dbReference type="Proteomes" id="UP000238196"/>
    </source>
</evidence>
<comment type="caution">
    <text evidence="1">The sequence shown here is derived from an EMBL/GenBank/DDBJ whole genome shotgun (WGS) entry which is preliminary data.</text>
</comment>
<dbReference type="Proteomes" id="UP000238196">
    <property type="component" value="Unassembled WGS sequence"/>
</dbReference>
<organism evidence="1 2">
    <name type="scientific">Proteobacteria bacterium 228</name>
    <dbReference type="NCBI Taxonomy" id="2083153"/>
    <lineage>
        <taxon>Bacteria</taxon>
        <taxon>Pseudomonadati</taxon>
        <taxon>Pseudomonadota</taxon>
    </lineage>
</organism>
<dbReference type="AlphaFoldDB" id="A0A2S5KT51"/>
<dbReference type="EMBL" id="PRLP01000033">
    <property type="protein sequence ID" value="PPC77446.1"/>
    <property type="molecule type" value="Genomic_DNA"/>
</dbReference>
<sequence>MADSKKTFILQRISIFAGKTIDPDSDSQVQELLRNKFDILLPQRRSLNESLAASVSDHDIVGLILKYRTMK</sequence>